<protein>
    <submittedName>
        <fullName evidence="1">Uncharacterized protein</fullName>
    </submittedName>
</protein>
<dbReference type="EMBL" id="MN562489">
    <property type="protein sequence ID" value="QLI60746.1"/>
    <property type="molecule type" value="Genomic_DNA"/>
</dbReference>
<accession>A0A7D5ULB6</accession>
<dbReference type="InterPro" id="IPR009072">
    <property type="entry name" value="Histone-fold"/>
</dbReference>
<reference evidence="1 2" key="1">
    <citation type="submission" date="2019-10" db="EMBL/GenBank/DDBJ databases">
        <authorList>
            <person name="Kayansamruaj P."/>
        </authorList>
    </citation>
    <scope>NUCLEOTIDE SEQUENCE [LARGE SCALE GENOMIC DNA]</scope>
    <source>
        <strain evidence="1">SDDV_Thai_2019</strain>
    </source>
</reference>
<organism evidence="1 2">
    <name type="scientific">Scale drop disease virus</name>
    <dbReference type="NCBI Taxonomy" id="1697349"/>
    <lineage>
        <taxon>Viruses</taxon>
        <taxon>Varidnaviria</taxon>
        <taxon>Bamfordvirae</taxon>
        <taxon>Nucleocytoviricota</taxon>
        <taxon>Megaviricetes</taxon>
        <taxon>Pimascovirales</taxon>
        <taxon>Pimascovirales incertae sedis</taxon>
        <taxon>Iridoviridae</taxon>
        <taxon>Alphairidovirinae</taxon>
        <taxon>Megalocytivirus</taxon>
        <taxon>Megalocytivirus lates1</taxon>
    </lineage>
</organism>
<dbReference type="SUPFAM" id="SSF47113">
    <property type="entry name" value="Histone-fold"/>
    <property type="match status" value="1"/>
</dbReference>
<sequence>MTANEKQTRLSTTAVKEQLKSGAQLHAPDIKFSGHAVTVALDYMKTNYCINIGKDINAALEYSKSKTVTDKLLKLIKITDWSTYTIPEYYIKTCTVLRLLKSVIPSVRIQQQVKVILQHHLCMFLFLLGYASAEHAVAKGHNVVKPEDVDFVLKNRQIHPHSIVTPPVPRKIKTEIVDDNPELREAIEAALA</sequence>
<dbReference type="Proteomes" id="UP000510602">
    <property type="component" value="Segment"/>
</dbReference>
<dbReference type="GO" id="GO:0046982">
    <property type="term" value="F:protein heterodimerization activity"/>
    <property type="evidence" value="ECO:0007669"/>
    <property type="project" value="InterPro"/>
</dbReference>
<proteinExistence type="predicted"/>
<evidence type="ECO:0000313" key="1">
    <source>
        <dbReference type="EMBL" id="QLI60746.1"/>
    </source>
</evidence>
<name>A0A7D5ULB6_9VIRU</name>
<evidence type="ECO:0000313" key="2">
    <source>
        <dbReference type="Proteomes" id="UP000510602"/>
    </source>
</evidence>